<dbReference type="SUPFAM" id="SSF53335">
    <property type="entry name" value="S-adenosyl-L-methionine-dependent methyltransferases"/>
    <property type="match status" value="1"/>
</dbReference>
<dbReference type="Pfam" id="PF04072">
    <property type="entry name" value="LCM"/>
    <property type="match status" value="1"/>
</dbReference>
<keyword evidence="6" id="KW-0949">S-adenosyl-L-methionine</keyword>
<evidence type="ECO:0000256" key="1">
    <source>
        <dbReference type="ARBA" id="ARBA00000724"/>
    </source>
</evidence>
<reference evidence="8" key="1">
    <citation type="submission" date="2018-11" db="EMBL/GenBank/DDBJ databases">
        <title>Henneguya salminicola genome and transcriptome.</title>
        <authorList>
            <person name="Yahalomi D."/>
            <person name="Atkinson S.D."/>
            <person name="Neuhof M."/>
            <person name="Chang E.S."/>
            <person name="Philippe H."/>
            <person name="Cartwright P."/>
            <person name="Bartholomew J.L."/>
            <person name="Huchon D."/>
        </authorList>
    </citation>
    <scope>NUCLEOTIDE SEQUENCE</scope>
    <source>
        <strain evidence="8">Hz1</strain>
        <tissue evidence="8">Whole</tissue>
    </source>
</reference>
<evidence type="ECO:0000256" key="4">
    <source>
        <dbReference type="ARBA" id="ARBA00022603"/>
    </source>
</evidence>
<name>A0A6G3MKI1_HENSL</name>
<dbReference type="GO" id="GO:0018423">
    <property type="term" value="F:protein C-terminal leucine carboxyl O-methyltransferase activity"/>
    <property type="evidence" value="ECO:0007669"/>
    <property type="project" value="UniProtKB-EC"/>
</dbReference>
<dbReference type="PANTHER" id="PTHR13600:SF21">
    <property type="entry name" value="LEUCINE CARBOXYL METHYLTRANSFERASE 1"/>
    <property type="match status" value="1"/>
</dbReference>
<dbReference type="InterPro" id="IPR016651">
    <property type="entry name" value="LCMT1"/>
</dbReference>
<accession>A0A6G3MKI1</accession>
<comment type="catalytic activity">
    <reaction evidence="1">
        <text>[phosphatase 2A protein]-C-terminal L-leucine + S-adenosyl-L-methionine = [phosphatase 2A protein]-C-terminal L-leucine methyl ester + S-adenosyl-L-homocysteine</text>
        <dbReference type="Rhea" id="RHEA:48544"/>
        <dbReference type="Rhea" id="RHEA-COMP:12134"/>
        <dbReference type="Rhea" id="RHEA-COMP:12135"/>
        <dbReference type="ChEBI" id="CHEBI:57856"/>
        <dbReference type="ChEBI" id="CHEBI:59789"/>
        <dbReference type="ChEBI" id="CHEBI:90516"/>
        <dbReference type="ChEBI" id="CHEBI:90517"/>
        <dbReference type="EC" id="2.1.1.233"/>
    </reaction>
</comment>
<evidence type="ECO:0000256" key="2">
    <source>
        <dbReference type="ARBA" id="ARBA00010703"/>
    </source>
</evidence>
<evidence type="ECO:0000256" key="6">
    <source>
        <dbReference type="ARBA" id="ARBA00022691"/>
    </source>
</evidence>
<dbReference type="InterPro" id="IPR029063">
    <property type="entry name" value="SAM-dependent_MTases_sf"/>
</dbReference>
<keyword evidence="5 8" id="KW-0808">Transferase</keyword>
<proteinExistence type="inferred from homology"/>
<dbReference type="Gene3D" id="3.40.50.150">
    <property type="entry name" value="Vaccinia Virus protein VP39"/>
    <property type="match status" value="1"/>
</dbReference>
<dbReference type="GO" id="GO:0032259">
    <property type="term" value="P:methylation"/>
    <property type="evidence" value="ECO:0007669"/>
    <property type="project" value="UniProtKB-KW"/>
</dbReference>
<dbReference type="EMBL" id="GHBP01008591">
    <property type="protein sequence ID" value="NDJ94426.1"/>
    <property type="molecule type" value="Transcribed_RNA"/>
</dbReference>
<evidence type="ECO:0000256" key="3">
    <source>
        <dbReference type="ARBA" id="ARBA00012834"/>
    </source>
</evidence>
<dbReference type="InterPro" id="IPR007213">
    <property type="entry name" value="Ppm1/Ppm2/Tcmp"/>
</dbReference>
<sequence length="115" mass="13548">MSENIIETNDHASRCKLIAVNLGYYEDLYLHNMISKGSDRMSPEVNRGYALRVLFLRNFIHNFSKFFMNNCQIISLGCGFDTLYWDLEKSDCLPKYGFFELDFDLVILHKYKLIT</sequence>
<keyword evidence="4 8" id="KW-0489">Methyltransferase</keyword>
<protein>
    <recommendedName>
        <fullName evidence="3">[phosphatase 2A protein]-leucine-carboxy methyltransferase</fullName>
        <ecNumber evidence="3">2.1.1.233</ecNumber>
    </recommendedName>
    <alternativeName>
        <fullName evidence="7">[Phosphatase 2A protein]-leucine-carboxy methyltransferase 1</fullName>
    </alternativeName>
</protein>
<evidence type="ECO:0000256" key="5">
    <source>
        <dbReference type="ARBA" id="ARBA00022679"/>
    </source>
</evidence>
<dbReference type="AlphaFoldDB" id="A0A6G3MKI1"/>
<evidence type="ECO:0000313" key="8">
    <source>
        <dbReference type="EMBL" id="NDJ94426.1"/>
    </source>
</evidence>
<dbReference type="PANTHER" id="PTHR13600">
    <property type="entry name" value="LEUCINE CARBOXYL METHYLTRANSFERASE"/>
    <property type="match status" value="1"/>
</dbReference>
<dbReference type="EC" id="2.1.1.233" evidence="3"/>
<evidence type="ECO:0000256" key="7">
    <source>
        <dbReference type="ARBA" id="ARBA00032526"/>
    </source>
</evidence>
<comment type="similarity">
    <text evidence="2">Belongs to the methyltransferase superfamily. LCMT family.</text>
</comment>
<organism evidence="8">
    <name type="scientific">Henneguya salminicola</name>
    <name type="common">Myxosporean</name>
    <dbReference type="NCBI Taxonomy" id="69463"/>
    <lineage>
        <taxon>Eukaryota</taxon>
        <taxon>Metazoa</taxon>
        <taxon>Cnidaria</taxon>
        <taxon>Myxozoa</taxon>
        <taxon>Myxosporea</taxon>
        <taxon>Bivalvulida</taxon>
        <taxon>Platysporina</taxon>
        <taxon>Myxobolidae</taxon>
        <taxon>Henneguya</taxon>
    </lineage>
</organism>